<evidence type="ECO:0000313" key="3">
    <source>
        <dbReference type="Proteomes" id="UP001165041"/>
    </source>
</evidence>
<reference evidence="2" key="1">
    <citation type="submission" date="2023-02" db="EMBL/GenBank/DDBJ databases">
        <title>Kitasatospora phosalacinea NBRC 14627.</title>
        <authorList>
            <person name="Ichikawa N."/>
            <person name="Sato H."/>
            <person name="Tonouchi N."/>
        </authorList>
    </citation>
    <scope>NUCLEOTIDE SEQUENCE</scope>
    <source>
        <strain evidence="2">NBRC 14627</strain>
    </source>
</reference>
<name>A0A9W6QHF7_9ACTN</name>
<proteinExistence type="predicted"/>
<feature type="region of interest" description="Disordered" evidence="1">
    <location>
        <begin position="322"/>
        <end position="348"/>
    </location>
</feature>
<evidence type="ECO:0000256" key="1">
    <source>
        <dbReference type="SAM" id="MobiDB-lite"/>
    </source>
</evidence>
<protein>
    <submittedName>
        <fullName evidence="2">Uncharacterized protein</fullName>
    </submittedName>
</protein>
<sequence length="392" mass="42764">MSKSATSFGDTAFLRGWEPPEEVLLQRAVIETAGLQPEDLGVLAALLLMNPGQPADAKTLAAQLRAMGWKMSLDRFEVIAKRLTKAGHLSRESLYDPKTKRPKWVIYVYRNPANNRPYVAEGIETSSQVRGEIGENPSPEPGASDGLGENPISPGQSEIGENPSSGKTRVRNEDVSAGQSRNRVFPESASNPPHPPGEVGTTSSPYPLRRHSRDAAAAPGEAGAAVPAEAVVELPAVDPERFQEAVQFLMRLPGKWAVGRLKARGLAPELVRACDDTGWELDVSLRAWLTRAEEGKAAPRVHGTVLEFRVKNLELREAVFASEESAEGEREAALPARPRTPERPRVPEWCGECNDGREPMSLMMRTIADPDIESDQILPCPKCHPSRVRSGR</sequence>
<gene>
    <name evidence="2" type="ORF">Kpho02_73030</name>
</gene>
<dbReference type="AlphaFoldDB" id="A0A9W6QHF7"/>
<organism evidence="2 3">
    <name type="scientific">Kitasatospora phosalacinea</name>
    <dbReference type="NCBI Taxonomy" id="2065"/>
    <lineage>
        <taxon>Bacteria</taxon>
        <taxon>Bacillati</taxon>
        <taxon>Actinomycetota</taxon>
        <taxon>Actinomycetes</taxon>
        <taxon>Kitasatosporales</taxon>
        <taxon>Streptomycetaceae</taxon>
        <taxon>Kitasatospora</taxon>
    </lineage>
</organism>
<dbReference type="EMBL" id="BSSA01000043">
    <property type="protein sequence ID" value="GLW75006.1"/>
    <property type="molecule type" value="Genomic_DNA"/>
</dbReference>
<dbReference type="Proteomes" id="UP001165041">
    <property type="component" value="Unassembled WGS sequence"/>
</dbReference>
<feature type="region of interest" description="Disordered" evidence="1">
    <location>
        <begin position="130"/>
        <end position="222"/>
    </location>
</feature>
<evidence type="ECO:0000313" key="2">
    <source>
        <dbReference type="EMBL" id="GLW75006.1"/>
    </source>
</evidence>
<accession>A0A9W6QHF7</accession>
<dbReference type="RefSeq" id="WP_285740562.1">
    <property type="nucleotide sequence ID" value="NZ_BSSA01000043.1"/>
</dbReference>
<comment type="caution">
    <text evidence="2">The sequence shown here is derived from an EMBL/GenBank/DDBJ whole genome shotgun (WGS) entry which is preliminary data.</text>
</comment>
<feature type="region of interest" description="Disordered" evidence="1">
    <location>
        <begin position="371"/>
        <end position="392"/>
    </location>
</feature>